<dbReference type="PROSITE" id="PS00924">
    <property type="entry name" value="ASP_GLU_RACEMASE_2"/>
    <property type="match status" value="1"/>
</dbReference>
<dbReference type="Pfam" id="PF01177">
    <property type="entry name" value="Asp_Glu_race"/>
    <property type="match status" value="1"/>
</dbReference>
<keyword evidence="1" id="KW-0413">Isomerase</keyword>
<dbReference type="EMBL" id="CADCTK010000605">
    <property type="protein sequence ID" value="CAA9267181.1"/>
    <property type="molecule type" value="Genomic_DNA"/>
</dbReference>
<proteinExistence type="predicted"/>
<sequence length="239" mass="25855">MKTIGVLGGLGPQATMDFEARVHRVAQELVPQHGNVAYPPMVVYYFREPPVDIAGLPTFSPTDPAFRGPPPPANPRMLDAARGLGTMADFLVLPSNGVHTWQREIEQAAGRPVLSMVDATMAEIQRRGPRKVGIVDFRPQYMGVYPRPLDHAGIAWEALPDHRLDAMYAAVVAVDEGRAGAEEARLVQDGVAYLRSRQADAILLACTEIPLMLPDGGAAPDLINPVEFLADAAVRFALT</sequence>
<accession>A0A6J4J1S9</accession>
<name>A0A6J4J1S9_9CHLR</name>
<evidence type="ECO:0000313" key="2">
    <source>
        <dbReference type="EMBL" id="CAA9267181.1"/>
    </source>
</evidence>
<dbReference type="SUPFAM" id="SSF53681">
    <property type="entry name" value="Aspartate/glutamate racemase"/>
    <property type="match status" value="2"/>
</dbReference>
<dbReference type="AlphaFoldDB" id="A0A6J4J1S9"/>
<dbReference type="InterPro" id="IPR015942">
    <property type="entry name" value="Asp/Glu/hydantoin_racemase"/>
</dbReference>
<dbReference type="PANTHER" id="PTHR21198">
    <property type="entry name" value="GLUTAMATE RACEMASE"/>
    <property type="match status" value="1"/>
</dbReference>
<dbReference type="Gene3D" id="3.40.50.1860">
    <property type="match status" value="2"/>
</dbReference>
<gene>
    <name evidence="2" type="ORF">AVDCRST_MAG26-2622</name>
</gene>
<organism evidence="2">
    <name type="scientific">uncultured Chloroflexia bacterium</name>
    <dbReference type="NCBI Taxonomy" id="1672391"/>
    <lineage>
        <taxon>Bacteria</taxon>
        <taxon>Bacillati</taxon>
        <taxon>Chloroflexota</taxon>
        <taxon>Chloroflexia</taxon>
        <taxon>environmental samples</taxon>
    </lineage>
</organism>
<evidence type="ECO:0000256" key="1">
    <source>
        <dbReference type="ARBA" id="ARBA00023235"/>
    </source>
</evidence>
<dbReference type="InterPro" id="IPR033134">
    <property type="entry name" value="Asp/Glu_racemase_AS_2"/>
</dbReference>
<dbReference type="PANTHER" id="PTHR21198:SF7">
    <property type="entry name" value="ASPARTATE-GLUTAMATE RACEMASE FAMILY"/>
    <property type="match status" value="1"/>
</dbReference>
<evidence type="ECO:0008006" key="3">
    <source>
        <dbReference type="Google" id="ProtNLM"/>
    </source>
</evidence>
<reference evidence="2" key="1">
    <citation type="submission" date="2020-02" db="EMBL/GenBank/DDBJ databases">
        <authorList>
            <person name="Meier V. D."/>
        </authorList>
    </citation>
    <scope>NUCLEOTIDE SEQUENCE</scope>
    <source>
        <strain evidence="2">AVDCRST_MAG26</strain>
    </source>
</reference>
<protein>
    <recommendedName>
        <fullName evidence="3">Aspartate racemase</fullName>
    </recommendedName>
</protein>
<dbReference type="InterPro" id="IPR001920">
    <property type="entry name" value="Asp/Glu_race"/>
</dbReference>
<dbReference type="GO" id="GO:0047661">
    <property type="term" value="F:amino-acid racemase activity"/>
    <property type="evidence" value="ECO:0007669"/>
    <property type="project" value="InterPro"/>
</dbReference>